<evidence type="ECO:0000313" key="4">
    <source>
        <dbReference type="Proteomes" id="UP000644548"/>
    </source>
</evidence>
<feature type="region of interest" description="Disordered" evidence="1">
    <location>
        <begin position="27"/>
        <end position="87"/>
    </location>
</feature>
<keyword evidence="4" id="KW-1185">Reference proteome</keyword>
<evidence type="ECO:0000313" key="3">
    <source>
        <dbReference type="EMBL" id="GGR85767.1"/>
    </source>
</evidence>
<evidence type="ECO:0000256" key="1">
    <source>
        <dbReference type="SAM" id="MobiDB-lite"/>
    </source>
</evidence>
<keyword evidence="2" id="KW-0732">Signal</keyword>
<feature type="compositionally biased region" description="Low complexity" evidence="1">
    <location>
        <begin position="27"/>
        <end position="77"/>
    </location>
</feature>
<gene>
    <name evidence="3" type="ORF">GCM10008960_11120</name>
</gene>
<dbReference type="RefSeq" id="WP_189072090.1">
    <property type="nucleotide sequence ID" value="NZ_BMQN01000001.1"/>
</dbReference>
<dbReference type="EMBL" id="BMQN01000001">
    <property type="protein sequence ID" value="GGR85767.1"/>
    <property type="molecule type" value="Genomic_DNA"/>
</dbReference>
<feature type="chain" id="PRO_5046378499" evidence="2">
    <location>
        <begin position="23"/>
        <end position="196"/>
    </location>
</feature>
<dbReference type="Proteomes" id="UP000644548">
    <property type="component" value="Unassembled WGS sequence"/>
</dbReference>
<feature type="region of interest" description="Disordered" evidence="1">
    <location>
        <begin position="146"/>
        <end position="196"/>
    </location>
</feature>
<feature type="signal peptide" evidence="2">
    <location>
        <begin position="1"/>
        <end position="22"/>
    </location>
</feature>
<name>A0ABQ2S2K0_9DEIO</name>
<organism evidence="3 4">
    <name type="scientific">Deinococcus sedimenti</name>
    <dbReference type="NCBI Taxonomy" id="1867090"/>
    <lineage>
        <taxon>Bacteria</taxon>
        <taxon>Thermotogati</taxon>
        <taxon>Deinococcota</taxon>
        <taxon>Deinococci</taxon>
        <taxon>Deinococcales</taxon>
        <taxon>Deinococcaceae</taxon>
        <taxon>Deinococcus</taxon>
    </lineage>
</organism>
<sequence>MKNRLPLIAFAALPLTVGAVLAQQSGTGTASTGAATTAQAPQRVQPAQPGQRTGQNQTQQGQTQQGKPQQGQNGQRQPGERPQRSGTNYADTFITNLAKQLNTTPEKLRAAAVKAGNATIDAAVKAGDIPADRAADMKQHLAEHPFAFGSRGLGGPGRGGHHDGPMGPGGPRGQDNQGPQGDSTDQGSAAGTTSGT</sequence>
<evidence type="ECO:0000256" key="2">
    <source>
        <dbReference type="SAM" id="SignalP"/>
    </source>
</evidence>
<feature type="compositionally biased region" description="Polar residues" evidence="1">
    <location>
        <begin position="174"/>
        <end position="196"/>
    </location>
</feature>
<reference evidence="4" key="1">
    <citation type="journal article" date="2019" name="Int. J. Syst. Evol. Microbiol.">
        <title>The Global Catalogue of Microorganisms (GCM) 10K type strain sequencing project: providing services to taxonomists for standard genome sequencing and annotation.</title>
        <authorList>
            <consortium name="The Broad Institute Genomics Platform"/>
            <consortium name="The Broad Institute Genome Sequencing Center for Infectious Disease"/>
            <person name="Wu L."/>
            <person name="Ma J."/>
        </authorList>
    </citation>
    <scope>NUCLEOTIDE SEQUENCE [LARGE SCALE GENOMIC DNA]</scope>
    <source>
        <strain evidence="4">JCM 31405</strain>
    </source>
</reference>
<comment type="caution">
    <text evidence="3">The sequence shown here is derived from an EMBL/GenBank/DDBJ whole genome shotgun (WGS) entry which is preliminary data.</text>
</comment>
<proteinExistence type="predicted"/>
<accession>A0ABQ2S2K0</accession>
<protein>
    <submittedName>
        <fullName evidence="3">Uncharacterized protein</fullName>
    </submittedName>
</protein>